<name>A0A6C2U0H6_PONDE</name>
<dbReference type="Proteomes" id="UP000366872">
    <property type="component" value="Unassembled WGS sequence"/>
</dbReference>
<evidence type="ECO:0000313" key="2">
    <source>
        <dbReference type="Proteomes" id="UP000366872"/>
    </source>
</evidence>
<sequence length="214" mass="23821">MNTKSTGQNGPKYKEINMNEVIVAQNMSESLLAFAAHPIWKLDTNASKIKFAAMMEESPLVGKLSTTATGHGGLLYNTYIPEERTPLGYVHCFGDSNENEAMFVDLSCMAHFPVVDDFPQPETLIPLLERSLGCPVVFGFQRLNITSRDTFLYSTFNSERGGFVASVMTDKVQRKMHAVTSLLFVPGIKNEISAEELLRAKVINSPAIERNNRR</sequence>
<organism evidence="1 2">
    <name type="scientific">Pontiella desulfatans</name>
    <dbReference type="NCBI Taxonomy" id="2750659"/>
    <lineage>
        <taxon>Bacteria</taxon>
        <taxon>Pseudomonadati</taxon>
        <taxon>Kiritimatiellota</taxon>
        <taxon>Kiritimatiellia</taxon>
        <taxon>Kiritimatiellales</taxon>
        <taxon>Pontiellaceae</taxon>
        <taxon>Pontiella</taxon>
    </lineage>
</organism>
<gene>
    <name evidence="1" type="ORF">PDESU_01930</name>
</gene>
<evidence type="ECO:0000313" key="1">
    <source>
        <dbReference type="EMBL" id="VGO13373.1"/>
    </source>
</evidence>
<proteinExistence type="predicted"/>
<protein>
    <submittedName>
        <fullName evidence="1">Uncharacterized protein</fullName>
    </submittedName>
</protein>
<dbReference type="AlphaFoldDB" id="A0A6C2U0H6"/>
<dbReference type="EMBL" id="CAAHFG010000001">
    <property type="protein sequence ID" value="VGO13373.1"/>
    <property type="molecule type" value="Genomic_DNA"/>
</dbReference>
<dbReference type="RefSeq" id="WP_136078949.1">
    <property type="nucleotide sequence ID" value="NZ_CAAHFG010000001.1"/>
</dbReference>
<accession>A0A6C2U0H6</accession>
<keyword evidence="2" id="KW-1185">Reference proteome</keyword>
<reference evidence="1 2" key="1">
    <citation type="submission" date="2019-04" db="EMBL/GenBank/DDBJ databases">
        <authorList>
            <person name="Van Vliet M D."/>
        </authorList>
    </citation>
    <scope>NUCLEOTIDE SEQUENCE [LARGE SCALE GENOMIC DNA]</scope>
    <source>
        <strain evidence="1 2">F1</strain>
    </source>
</reference>